<dbReference type="AlphaFoldDB" id="A0A7C6AGQ1"/>
<feature type="transmembrane region" description="Helical" evidence="5">
    <location>
        <begin position="74"/>
        <end position="94"/>
    </location>
</feature>
<dbReference type="SMART" id="SM00283">
    <property type="entry name" value="MA"/>
    <property type="match status" value="1"/>
</dbReference>
<dbReference type="GO" id="GO:0007165">
    <property type="term" value="P:signal transduction"/>
    <property type="evidence" value="ECO:0007669"/>
    <property type="project" value="UniProtKB-KW"/>
</dbReference>
<feature type="transmembrane region" description="Helical" evidence="5">
    <location>
        <begin position="20"/>
        <end position="39"/>
    </location>
</feature>
<comment type="similarity">
    <text evidence="2">Belongs to the methyl-accepting chemotaxis (MCP) protein family.</text>
</comment>
<evidence type="ECO:0000256" key="2">
    <source>
        <dbReference type="ARBA" id="ARBA00029447"/>
    </source>
</evidence>
<gene>
    <name evidence="8" type="ORF">ENV70_03710</name>
</gene>
<sequence>MTTNEDIRLKGLNFAKKGSVATMLFCLLFEIVFLFGAIFKFFLVPFFIPVLTAIVFIFGLVIHILSRKNIYAPVIPYSITTVTTIILTFCLSFIQPQLRIPFFLIYFYIVLHPGYLLGIKNGIYAIALVDFAYALMIVLTQNMYPEINLGMEFVKLIFFTFITFLLIIDFDRDISRLKELREILKKVEKGDLTVHIEEKGTPDEIYFLIRAIKNLIETEAGIIKLIIETSRHLSEISAQIASTSNELSTAISEIVSTTQKMTEGVDRQFQELDKSISMGKSLSEISFSVVDNIKKVEGHAENFSAGANNGLQMSDVALRNIEIIGSRYEYLIGLMAKLHDVSNTITKIIETINKISEKINILSLNASIEAARAGEFGKGFAIVADEIKKLADNTQNSAMEIGEIVKEMIDSIRSVAESSEEVRKAIYDGNQVVKSTTESLRTISSAVIELNNAIKNIKNVISKEEEEITAMLKQIEDSFNISRDNSTAAEEILASLEEQSAATEEFAATSQELLNITERLARVIQNFKV</sequence>
<accession>A0A7C6AGQ1</accession>
<evidence type="ECO:0000259" key="7">
    <source>
        <dbReference type="PROSITE" id="PS50885"/>
    </source>
</evidence>
<dbReference type="GO" id="GO:0016020">
    <property type="term" value="C:membrane"/>
    <property type="evidence" value="ECO:0007669"/>
    <property type="project" value="InterPro"/>
</dbReference>
<keyword evidence="1 3" id="KW-0807">Transducer</keyword>
<feature type="transmembrane region" description="Helical" evidence="5">
    <location>
        <begin position="124"/>
        <end position="144"/>
    </location>
</feature>
<keyword evidence="5" id="KW-1133">Transmembrane helix</keyword>
<keyword evidence="5" id="KW-0812">Transmembrane</keyword>
<keyword evidence="5" id="KW-0472">Membrane</keyword>
<feature type="transmembrane region" description="Helical" evidence="5">
    <location>
        <begin position="45"/>
        <end position="65"/>
    </location>
</feature>
<evidence type="ECO:0000256" key="4">
    <source>
        <dbReference type="SAM" id="Coils"/>
    </source>
</evidence>
<dbReference type="Gene3D" id="1.10.287.950">
    <property type="entry name" value="Methyl-accepting chemotaxis protein"/>
    <property type="match status" value="1"/>
</dbReference>
<organism evidence="8">
    <name type="scientific">candidate division WOR-3 bacterium</name>
    <dbReference type="NCBI Taxonomy" id="2052148"/>
    <lineage>
        <taxon>Bacteria</taxon>
        <taxon>Bacteria division WOR-3</taxon>
    </lineage>
</organism>
<dbReference type="InterPro" id="IPR003660">
    <property type="entry name" value="HAMP_dom"/>
</dbReference>
<reference evidence="8" key="1">
    <citation type="journal article" date="2020" name="mSystems">
        <title>Genome- and Community-Level Interaction Insights into Carbon Utilization and Element Cycling Functions of Hydrothermarchaeota in Hydrothermal Sediment.</title>
        <authorList>
            <person name="Zhou Z."/>
            <person name="Liu Y."/>
            <person name="Xu W."/>
            <person name="Pan J."/>
            <person name="Luo Z.H."/>
            <person name="Li M."/>
        </authorList>
    </citation>
    <scope>NUCLEOTIDE SEQUENCE [LARGE SCALE GENOMIC DNA]</scope>
    <source>
        <strain evidence="8">SpSt-783</strain>
    </source>
</reference>
<dbReference type="EMBL" id="DTHJ01000078">
    <property type="protein sequence ID" value="HHS62710.1"/>
    <property type="molecule type" value="Genomic_DNA"/>
</dbReference>
<evidence type="ECO:0000259" key="6">
    <source>
        <dbReference type="PROSITE" id="PS50111"/>
    </source>
</evidence>
<evidence type="ECO:0000256" key="3">
    <source>
        <dbReference type="PROSITE-ProRule" id="PRU00284"/>
    </source>
</evidence>
<dbReference type="PANTHER" id="PTHR32089:SF112">
    <property type="entry name" value="LYSOZYME-LIKE PROTEIN-RELATED"/>
    <property type="match status" value="1"/>
</dbReference>
<dbReference type="SUPFAM" id="SSF58104">
    <property type="entry name" value="Methyl-accepting chemotaxis protein (MCP) signaling domain"/>
    <property type="match status" value="1"/>
</dbReference>
<evidence type="ECO:0000313" key="8">
    <source>
        <dbReference type="EMBL" id="HHS62710.1"/>
    </source>
</evidence>
<feature type="domain" description="Methyl-accepting transducer" evidence="6">
    <location>
        <begin position="243"/>
        <end position="514"/>
    </location>
</feature>
<dbReference type="Gene3D" id="6.10.340.10">
    <property type="match status" value="1"/>
</dbReference>
<feature type="transmembrane region" description="Helical" evidence="5">
    <location>
        <begin position="150"/>
        <end position="168"/>
    </location>
</feature>
<keyword evidence="4" id="KW-0175">Coiled coil</keyword>
<dbReference type="InterPro" id="IPR004089">
    <property type="entry name" value="MCPsignal_dom"/>
</dbReference>
<name>A0A7C6AGQ1_UNCW3</name>
<dbReference type="PANTHER" id="PTHR32089">
    <property type="entry name" value="METHYL-ACCEPTING CHEMOTAXIS PROTEIN MCPB"/>
    <property type="match status" value="1"/>
</dbReference>
<dbReference type="PROSITE" id="PS50885">
    <property type="entry name" value="HAMP"/>
    <property type="match status" value="1"/>
</dbReference>
<feature type="coiled-coil region" evidence="4">
    <location>
        <begin position="447"/>
        <end position="474"/>
    </location>
</feature>
<comment type="caution">
    <text evidence="8">The sequence shown here is derived from an EMBL/GenBank/DDBJ whole genome shotgun (WGS) entry which is preliminary data.</text>
</comment>
<evidence type="ECO:0000256" key="1">
    <source>
        <dbReference type="ARBA" id="ARBA00023224"/>
    </source>
</evidence>
<evidence type="ECO:0000256" key="5">
    <source>
        <dbReference type="SAM" id="Phobius"/>
    </source>
</evidence>
<dbReference type="Pfam" id="PF00015">
    <property type="entry name" value="MCPsignal"/>
    <property type="match status" value="1"/>
</dbReference>
<dbReference type="PROSITE" id="PS50111">
    <property type="entry name" value="CHEMOTAXIS_TRANSDUC_2"/>
    <property type="match status" value="1"/>
</dbReference>
<protein>
    <submittedName>
        <fullName evidence="8">Methyl-accepting chemotaxis protein</fullName>
    </submittedName>
</protein>
<feature type="transmembrane region" description="Helical" evidence="5">
    <location>
        <begin position="100"/>
        <end position="117"/>
    </location>
</feature>
<dbReference type="Pfam" id="PF00672">
    <property type="entry name" value="HAMP"/>
    <property type="match status" value="1"/>
</dbReference>
<proteinExistence type="inferred from homology"/>
<feature type="domain" description="HAMP" evidence="7">
    <location>
        <begin position="171"/>
        <end position="224"/>
    </location>
</feature>